<proteinExistence type="predicted"/>
<protein>
    <recommendedName>
        <fullName evidence="3">Peptidase M23</fullName>
    </recommendedName>
</protein>
<feature type="non-terminal residue" evidence="1">
    <location>
        <position position="316"/>
    </location>
</feature>
<feature type="non-terminal residue" evidence="1">
    <location>
        <position position="1"/>
    </location>
</feature>
<dbReference type="InterPro" id="IPR009063">
    <property type="entry name" value="Ig/albumin-bd_sf"/>
</dbReference>
<organism evidence="1 2">
    <name type="scientific">Streptococcus oricebi</name>
    <dbReference type="NCBI Taxonomy" id="1547447"/>
    <lineage>
        <taxon>Bacteria</taxon>
        <taxon>Bacillati</taxon>
        <taxon>Bacillota</taxon>
        <taxon>Bacilli</taxon>
        <taxon>Lactobacillales</taxon>
        <taxon>Streptococcaceae</taxon>
        <taxon>Streptococcus</taxon>
    </lineage>
</organism>
<reference evidence="1 2" key="1">
    <citation type="submission" date="2018-02" db="EMBL/GenBank/DDBJ databases">
        <title>Draft genome sequence of Streptococcus oricebi CCUG 70868T type strain.</title>
        <authorList>
            <person name="Mendez V."/>
            <person name="Salva-Serra F."/>
            <person name="Jaen-Luchoro D."/>
            <person name="Gonzales-Siles L."/>
            <person name="Karlsson R."/>
            <person name="Engstrom-Jakobsson H."/>
            <person name="Busquets A."/>
            <person name="Gomila M."/>
            <person name="Pineiro-Iglesias B."/>
            <person name="Bennasar-Figueras A."/>
            <person name="Seeger M."/>
            <person name="Moore E."/>
        </authorList>
    </citation>
    <scope>NUCLEOTIDE SEQUENCE [LARGE SCALE GENOMIC DNA]</scope>
    <source>
        <strain evidence="1 2">CCUG 70868</strain>
    </source>
</reference>
<accession>A0ABS5B676</accession>
<evidence type="ECO:0000313" key="1">
    <source>
        <dbReference type="EMBL" id="MBP2624338.1"/>
    </source>
</evidence>
<evidence type="ECO:0000313" key="2">
    <source>
        <dbReference type="Proteomes" id="UP001519296"/>
    </source>
</evidence>
<dbReference type="EMBL" id="PRDG01000013">
    <property type="protein sequence ID" value="MBP2624338.1"/>
    <property type="molecule type" value="Genomic_DNA"/>
</dbReference>
<dbReference type="SUPFAM" id="SSF46997">
    <property type="entry name" value="Bacterial immunoglobulin/albumin-binding domains"/>
    <property type="match status" value="4"/>
</dbReference>
<gene>
    <name evidence="1" type="ORF">C4K46_10510</name>
</gene>
<comment type="caution">
    <text evidence="1">The sequence shown here is derived from an EMBL/GenBank/DDBJ whole genome shotgun (WGS) entry which is preliminary data.</text>
</comment>
<sequence length="316" mass="33607">KQVLDNSQASQAQVDQALRSLQAARAGLQGKATNKSALQTEYNLKDSTQATSAYYNATSAQQSAYTSQLSAAKQVLDNQKASQAQVNQALQNLQAARAGLTGQATNKSALQTEYNLKDSTQATSAYYNAPSSQQSAYVNQLSAAKQVLDNSQASQAQVNQALQNLQAARTGLQGQATNKSALQTEYNLKDSTQATSAYYNATSAQQSAYTSQLSAAKQVLDNQKASQTQVNQALQNLQSARAGLQGKATNKSALQTEYNLKDSTQSSSAYYNATSAQQSAYTSQLSATKQVLDNQKASQAQVNQALQNLQAARASL</sequence>
<dbReference type="Gene3D" id="1.20.5.420">
    <property type="entry name" value="Immunoglobulin FC, subunit C"/>
    <property type="match status" value="4"/>
</dbReference>
<name>A0ABS5B676_9STRE</name>
<dbReference type="Pfam" id="PF07554">
    <property type="entry name" value="FIVAR"/>
    <property type="match status" value="5"/>
</dbReference>
<keyword evidence="2" id="KW-1185">Reference proteome</keyword>
<dbReference type="Proteomes" id="UP001519296">
    <property type="component" value="Unassembled WGS sequence"/>
</dbReference>
<evidence type="ECO:0008006" key="3">
    <source>
        <dbReference type="Google" id="ProtNLM"/>
    </source>
</evidence>